<name>A0AB39BSY0_9BACI</name>
<evidence type="ECO:0000256" key="5">
    <source>
        <dbReference type="SAM" id="Phobius"/>
    </source>
</evidence>
<gene>
    <name evidence="6" type="ORF">AB3N04_19605</name>
</gene>
<sequence>MGFILLIFLALLVSIDGFVIGFMFGLKRIKIPLIVLLLISIFSAFVIFFSMGVGRVLGEVIPSSFIQTLAGVLMISVGIYNLFNDLPLYRRSYFVIIALLMNVDSVGYGVQAGLAERPFWFAPLAGILLMFALIFGIIHGHETKNPFVLRYVAALPGLLFICLGMMKLLF</sequence>
<dbReference type="PANTHER" id="PTHR35529">
    <property type="entry name" value="MANGANESE EFFLUX PUMP MNTP-RELATED"/>
    <property type="match status" value="1"/>
</dbReference>
<dbReference type="AlphaFoldDB" id="A0AB39BSY0"/>
<evidence type="ECO:0000313" key="6">
    <source>
        <dbReference type="EMBL" id="XDI36853.1"/>
    </source>
</evidence>
<feature type="transmembrane region" description="Helical" evidence="5">
    <location>
        <begin position="95"/>
        <end position="114"/>
    </location>
</feature>
<feature type="transmembrane region" description="Helical" evidence="5">
    <location>
        <begin position="6"/>
        <end position="26"/>
    </location>
</feature>
<dbReference type="RefSeq" id="WP_368504232.1">
    <property type="nucleotide sequence ID" value="NZ_CP162551.1"/>
</dbReference>
<feature type="transmembrane region" description="Helical" evidence="5">
    <location>
        <begin position="33"/>
        <end position="53"/>
    </location>
</feature>
<keyword evidence="4 5" id="KW-0472">Membrane</keyword>
<accession>A0AB39BSY0</accession>
<dbReference type="EMBL" id="CP162551">
    <property type="protein sequence ID" value="XDI36853.1"/>
    <property type="molecule type" value="Genomic_DNA"/>
</dbReference>
<evidence type="ECO:0000256" key="4">
    <source>
        <dbReference type="ARBA" id="ARBA00023136"/>
    </source>
</evidence>
<feature type="transmembrane region" description="Helical" evidence="5">
    <location>
        <begin position="65"/>
        <end position="83"/>
    </location>
</feature>
<dbReference type="PANTHER" id="PTHR35529:SF2">
    <property type="entry name" value="SPORULATION PROTEIN YTAF-RELATED"/>
    <property type="match status" value="1"/>
</dbReference>
<evidence type="ECO:0000256" key="2">
    <source>
        <dbReference type="ARBA" id="ARBA00022692"/>
    </source>
</evidence>
<dbReference type="InterPro" id="IPR003810">
    <property type="entry name" value="Mntp/YtaF"/>
</dbReference>
<keyword evidence="3 5" id="KW-1133">Transmembrane helix</keyword>
<evidence type="ECO:0000256" key="3">
    <source>
        <dbReference type="ARBA" id="ARBA00022989"/>
    </source>
</evidence>
<keyword evidence="2 5" id="KW-0812">Transmembrane</keyword>
<evidence type="ECO:0000256" key="1">
    <source>
        <dbReference type="ARBA" id="ARBA00022475"/>
    </source>
</evidence>
<reference evidence="6" key="1">
    <citation type="submission" date="2024-07" db="EMBL/GenBank/DDBJ databases">
        <title>Identification and characteristics of an arsenic-resistant bacterial isolate, which belongs to a novel species.</title>
        <authorList>
            <person name="Juszczyk A."/>
            <person name="Kowalczyk A."/>
            <person name="Was K."/>
            <person name="Kosowicz W."/>
            <person name="Budzyn A."/>
            <person name="Latowski D."/>
        </authorList>
    </citation>
    <scope>NUCLEOTIDE SEQUENCE</scope>
    <source>
        <strain evidence="6">As8PL</strain>
    </source>
</reference>
<feature type="transmembrane region" description="Helical" evidence="5">
    <location>
        <begin position="147"/>
        <end position="166"/>
    </location>
</feature>
<organism evidence="6">
    <name type="scientific">Alkalihalophilus sp. As8PL</name>
    <dbReference type="NCBI Taxonomy" id="3237103"/>
    <lineage>
        <taxon>Bacteria</taxon>
        <taxon>Bacillati</taxon>
        <taxon>Bacillota</taxon>
        <taxon>Bacilli</taxon>
        <taxon>Bacillales</taxon>
        <taxon>Bacillaceae</taxon>
        <taxon>Alkalihalophilus</taxon>
    </lineage>
</organism>
<protein>
    <submittedName>
        <fullName evidence="6">Uncharacterized protein</fullName>
    </submittedName>
</protein>
<proteinExistence type="predicted"/>
<keyword evidence="1" id="KW-1003">Cell membrane</keyword>
<feature type="transmembrane region" description="Helical" evidence="5">
    <location>
        <begin position="120"/>
        <end position="140"/>
    </location>
</feature>